<dbReference type="AlphaFoldDB" id="A0A2M7TL91"/>
<dbReference type="PANTHER" id="PTHR35601:SF1">
    <property type="entry name" value="TOXIN RELE"/>
    <property type="match status" value="1"/>
</dbReference>
<protein>
    <submittedName>
        <fullName evidence="3">Type II toxin-antitoxin system mRNA interferase toxin, RelE/StbE family</fullName>
    </submittedName>
</protein>
<organism evidence="3 4">
    <name type="scientific">Candidatus Woesebacteria bacterium CG_4_10_14_0_2_um_filter_39_14</name>
    <dbReference type="NCBI Taxonomy" id="1975054"/>
    <lineage>
        <taxon>Bacteria</taxon>
        <taxon>Candidatus Woeseibacteriota</taxon>
    </lineage>
</organism>
<comment type="similarity">
    <text evidence="1">Belongs to the RelE toxin family.</text>
</comment>
<evidence type="ECO:0000313" key="4">
    <source>
        <dbReference type="Proteomes" id="UP000229753"/>
    </source>
</evidence>
<dbReference type="Gene3D" id="3.30.2310.20">
    <property type="entry name" value="RelE-like"/>
    <property type="match status" value="1"/>
</dbReference>
<name>A0A2M7TL91_9BACT</name>
<gene>
    <name evidence="3" type="ORF">COY29_04750</name>
</gene>
<comment type="caution">
    <text evidence="3">The sequence shown here is derived from an EMBL/GenBank/DDBJ whole genome shotgun (WGS) entry which is preliminary data.</text>
</comment>
<evidence type="ECO:0000313" key="3">
    <source>
        <dbReference type="EMBL" id="PIZ47794.1"/>
    </source>
</evidence>
<sequence>MYKIEVSPRARNQLRKLKIKYRFSISAIIDDLKEDPFIGKPLSRDFLGRYSYRVGFYRIIYRINIKENLVEIITAGHRSVIYN</sequence>
<dbReference type="PANTHER" id="PTHR35601">
    <property type="entry name" value="TOXIN RELE"/>
    <property type="match status" value="1"/>
</dbReference>
<evidence type="ECO:0000256" key="1">
    <source>
        <dbReference type="ARBA" id="ARBA00006226"/>
    </source>
</evidence>
<dbReference type="Proteomes" id="UP000229753">
    <property type="component" value="Unassembled WGS sequence"/>
</dbReference>
<reference evidence="4" key="1">
    <citation type="submission" date="2017-09" db="EMBL/GenBank/DDBJ databases">
        <title>Depth-based differentiation of microbial function through sediment-hosted aquifers and enrichment of novel symbionts in the deep terrestrial subsurface.</title>
        <authorList>
            <person name="Probst A.J."/>
            <person name="Ladd B."/>
            <person name="Jarett J.K."/>
            <person name="Geller-Mcgrath D.E."/>
            <person name="Sieber C.M.K."/>
            <person name="Emerson J.B."/>
            <person name="Anantharaman K."/>
            <person name="Thomas B.C."/>
            <person name="Malmstrom R."/>
            <person name="Stieglmeier M."/>
            <person name="Klingl A."/>
            <person name="Woyke T."/>
            <person name="Ryan C.M."/>
            <person name="Banfield J.F."/>
        </authorList>
    </citation>
    <scope>NUCLEOTIDE SEQUENCE [LARGE SCALE GENOMIC DNA]</scope>
</reference>
<dbReference type="EMBL" id="PFNO01000155">
    <property type="protein sequence ID" value="PIZ47794.1"/>
    <property type="molecule type" value="Genomic_DNA"/>
</dbReference>
<accession>A0A2M7TL91</accession>
<dbReference type="InterPro" id="IPR035093">
    <property type="entry name" value="RelE/ParE_toxin_dom_sf"/>
</dbReference>
<dbReference type="InterPro" id="IPR007712">
    <property type="entry name" value="RelE/ParE_toxin"/>
</dbReference>
<evidence type="ECO:0000256" key="2">
    <source>
        <dbReference type="ARBA" id="ARBA00022649"/>
    </source>
</evidence>
<dbReference type="Pfam" id="PF05016">
    <property type="entry name" value="ParE_toxin"/>
    <property type="match status" value="1"/>
</dbReference>
<keyword evidence="2" id="KW-1277">Toxin-antitoxin system</keyword>
<proteinExistence type="inferred from homology"/>
<dbReference type="SUPFAM" id="SSF143011">
    <property type="entry name" value="RelE-like"/>
    <property type="match status" value="1"/>
</dbReference>